<dbReference type="EMBL" id="JBJKBG010000002">
    <property type="protein sequence ID" value="KAL3750375.1"/>
    <property type="molecule type" value="Genomic_DNA"/>
</dbReference>
<dbReference type="PANTHER" id="PTHR31170:SF25">
    <property type="entry name" value="BNAA09G04570D PROTEIN"/>
    <property type="match status" value="1"/>
</dbReference>
<protein>
    <submittedName>
        <fullName evidence="1">Uncharacterized protein</fullName>
    </submittedName>
</protein>
<reference evidence="1 2" key="1">
    <citation type="submission" date="2024-11" db="EMBL/GenBank/DDBJ databases">
        <title>Chromosome-level genome assembly of Eucalyptus globulus Labill. provides insights into its genome evolution.</title>
        <authorList>
            <person name="Li X."/>
        </authorList>
    </citation>
    <scope>NUCLEOTIDE SEQUENCE [LARGE SCALE GENOMIC DNA]</scope>
    <source>
        <strain evidence="1">CL2024</strain>
        <tissue evidence="1">Fresh tender leaves</tissue>
    </source>
</reference>
<proteinExistence type="predicted"/>
<organism evidence="1 2">
    <name type="scientific">Eucalyptus globulus</name>
    <name type="common">Tasmanian blue gum</name>
    <dbReference type="NCBI Taxonomy" id="34317"/>
    <lineage>
        <taxon>Eukaryota</taxon>
        <taxon>Viridiplantae</taxon>
        <taxon>Streptophyta</taxon>
        <taxon>Embryophyta</taxon>
        <taxon>Tracheophyta</taxon>
        <taxon>Spermatophyta</taxon>
        <taxon>Magnoliopsida</taxon>
        <taxon>eudicotyledons</taxon>
        <taxon>Gunneridae</taxon>
        <taxon>Pentapetalae</taxon>
        <taxon>rosids</taxon>
        <taxon>malvids</taxon>
        <taxon>Myrtales</taxon>
        <taxon>Myrtaceae</taxon>
        <taxon>Myrtoideae</taxon>
        <taxon>Eucalypteae</taxon>
        <taxon>Eucalyptus</taxon>
    </lineage>
</organism>
<name>A0ABD3LPU4_EUCGL</name>
<sequence length="136" mass="15849">MSRFLGTRLPSGRIFDRPWILKDVCRDMTLLENQIPFFVIKRLFEMAFSGENWYQPTLLLELMCKFFSQHMQVEELPEESPEARRLIEVKHIVDALSLSFLPSMNVAPHRGNEPIKFSPRATELVAAEVKLRRGES</sequence>
<evidence type="ECO:0000313" key="2">
    <source>
        <dbReference type="Proteomes" id="UP001634007"/>
    </source>
</evidence>
<comment type="caution">
    <text evidence="1">The sequence shown here is derived from an EMBL/GenBank/DDBJ whole genome shotgun (WGS) entry which is preliminary data.</text>
</comment>
<accession>A0ABD3LPU4</accession>
<gene>
    <name evidence="1" type="ORF">ACJRO7_011386</name>
</gene>
<dbReference type="Pfam" id="PF03140">
    <property type="entry name" value="DUF247"/>
    <property type="match status" value="1"/>
</dbReference>
<evidence type="ECO:0000313" key="1">
    <source>
        <dbReference type="EMBL" id="KAL3750375.1"/>
    </source>
</evidence>
<dbReference type="Proteomes" id="UP001634007">
    <property type="component" value="Unassembled WGS sequence"/>
</dbReference>
<dbReference type="PANTHER" id="PTHR31170">
    <property type="entry name" value="BNAC04G53230D PROTEIN"/>
    <property type="match status" value="1"/>
</dbReference>
<dbReference type="AlphaFoldDB" id="A0ABD3LPU4"/>
<dbReference type="InterPro" id="IPR004158">
    <property type="entry name" value="DUF247_pln"/>
</dbReference>
<keyword evidence="2" id="KW-1185">Reference proteome</keyword>